<reference evidence="2 3" key="1">
    <citation type="journal article" date="2022" name="Nat. Plants">
        <title>Genomes of leafy and leafless Platanthera orchids illuminate the evolution of mycoheterotrophy.</title>
        <authorList>
            <person name="Li M.H."/>
            <person name="Liu K.W."/>
            <person name="Li Z."/>
            <person name="Lu H.C."/>
            <person name="Ye Q.L."/>
            <person name="Zhang D."/>
            <person name="Wang J.Y."/>
            <person name="Li Y.F."/>
            <person name="Zhong Z.M."/>
            <person name="Liu X."/>
            <person name="Yu X."/>
            <person name="Liu D.K."/>
            <person name="Tu X.D."/>
            <person name="Liu B."/>
            <person name="Hao Y."/>
            <person name="Liao X.Y."/>
            <person name="Jiang Y.T."/>
            <person name="Sun W.H."/>
            <person name="Chen J."/>
            <person name="Chen Y.Q."/>
            <person name="Ai Y."/>
            <person name="Zhai J.W."/>
            <person name="Wu S.S."/>
            <person name="Zhou Z."/>
            <person name="Hsiao Y.Y."/>
            <person name="Wu W.L."/>
            <person name="Chen Y.Y."/>
            <person name="Lin Y.F."/>
            <person name="Hsu J.L."/>
            <person name="Li C.Y."/>
            <person name="Wang Z.W."/>
            <person name="Zhao X."/>
            <person name="Zhong W.Y."/>
            <person name="Ma X.K."/>
            <person name="Ma L."/>
            <person name="Huang J."/>
            <person name="Chen G.Z."/>
            <person name="Huang M.Z."/>
            <person name="Huang L."/>
            <person name="Peng D.H."/>
            <person name="Luo Y.B."/>
            <person name="Zou S.Q."/>
            <person name="Chen S.P."/>
            <person name="Lan S."/>
            <person name="Tsai W.C."/>
            <person name="Van de Peer Y."/>
            <person name="Liu Z.J."/>
        </authorList>
    </citation>
    <scope>NUCLEOTIDE SEQUENCE [LARGE SCALE GENOMIC DNA]</scope>
    <source>
        <strain evidence="2">Lor288</strain>
    </source>
</reference>
<dbReference type="SUPFAM" id="SSF52402">
    <property type="entry name" value="Adenine nucleotide alpha hydrolases-like"/>
    <property type="match status" value="1"/>
</dbReference>
<dbReference type="Pfam" id="PF00582">
    <property type="entry name" value="Usp"/>
    <property type="match status" value="1"/>
</dbReference>
<comment type="caution">
    <text evidence="2">The sequence shown here is derived from an EMBL/GenBank/DDBJ whole genome shotgun (WGS) entry which is preliminary data.</text>
</comment>
<sequence>MDESEGSLHALKWALDHIIRLAAAAAVVGDSDPAEQPAGRLVLLHVQQPVNFFVPPVVGPPPVLVTESVKKSQEENSARLLSKAMKVCMEREVEAQTMTVEGDPKEMICEAVDKMQADILVLGSRGLSKWKR</sequence>
<dbReference type="InterPro" id="IPR014729">
    <property type="entry name" value="Rossmann-like_a/b/a_fold"/>
</dbReference>
<dbReference type="CDD" id="cd23659">
    <property type="entry name" value="USP_At3g01520-like"/>
    <property type="match status" value="1"/>
</dbReference>
<evidence type="ECO:0000259" key="1">
    <source>
        <dbReference type="Pfam" id="PF00582"/>
    </source>
</evidence>
<dbReference type="Gene3D" id="3.40.50.620">
    <property type="entry name" value="HUPs"/>
    <property type="match status" value="1"/>
</dbReference>
<accession>A0ABR2LIV0</accession>
<dbReference type="PANTHER" id="PTHR31964:SF124">
    <property type="entry name" value="ADENINE NUCLEOTIDE ALPHA HYDROLASES-LIKE SUPERFAMILY PROTEIN"/>
    <property type="match status" value="1"/>
</dbReference>
<feature type="domain" description="UspA" evidence="1">
    <location>
        <begin position="1"/>
        <end position="132"/>
    </location>
</feature>
<dbReference type="PANTHER" id="PTHR31964">
    <property type="entry name" value="ADENINE NUCLEOTIDE ALPHA HYDROLASES-LIKE SUPERFAMILY PROTEIN"/>
    <property type="match status" value="1"/>
</dbReference>
<evidence type="ECO:0000313" key="2">
    <source>
        <dbReference type="EMBL" id="KAK8941775.1"/>
    </source>
</evidence>
<dbReference type="Proteomes" id="UP001412067">
    <property type="component" value="Unassembled WGS sequence"/>
</dbReference>
<proteinExistence type="predicted"/>
<organism evidence="2 3">
    <name type="scientific">Platanthera guangdongensis</name>
    <dbReference type="NCBI Taxonomy" id="2320717"/>
    <lineage>
        <taxon>Eukaryota</taxon>
        <taxon>Viridiplantae</taxon>
        <taxon>Streptophyta</taxon>
        <taxon>Embryophyta</taxon>
        <taxon>Tracheophyta</taxon>
        <taxon>Spermatophyta</taxon>
        <taxon>Magnoliopsida</taxon>
        <taxon>Liliopsida</taxon>
        <taxon>Asparagales</taxon>
        <taxon>Orchidaceae</taxon>
        <taxon>Orchidoideae</taxon>
        <taxon>Orchideae</taxon>
        <taxon>Orchidinae</taxon>
        <taxon>Platanthera</taxon>
    </lineage>
</organism>
<gene>
    <name evidence="2" type="ORF">KSP40_PGU018776</name>
</gene>
<evidence type="ECO:0000313" key="3">
    <source>
        <dbReference type="Proteomes" id="UP001412067"/>
    </source>
</evidence>
<dbReference type="InterPro" id="IPR006016">
    <property type="entry name" value="UspA"/>
</dbReference>
<dbReference type="EMBL" id="JBBWWR010000019">
    <property type="protein sequence ID" value="KAK8941775.1"/>
    <property type="molecule type" value="Genomic_DNA"/>
</dbReference>
<keyword evidence="3" id="KW-1185">Reference proteome</keyword>
<name>A0ABR2LIV0_9ASPA</name>
<protein>
    <recommendedName>
        <fullName evidence="1">UspA domain-containing protein</fullName>
    </recommendedName>
</protein>